<dbReference type="InterPro" id="IPR015424">
    <property type="entry name" value="PyrdxlP-dep_Trfase"/>
</dbReference>
<accession>A0A4R8GA01</accession>
<evidence type="ECO:0000256" key="1">
    <source>
        <dbReference type="ARBA" id="ARBA00022898"/>
    </source>
</evidence>
<dbReference type="Pfam" id="PF00266">
    <property type="entry name" value="Aminotran_5"/>
    <property type="match status" value="2"/>
</dbReference>
<evidence type="ECO:0000313" key="4">
    <source>
        <dbReference type="Proteomes" id="UP000295484"/>
    </source>
</evidence>
<feature type="domain" description="Aminotransferase class V" evidence="2">
    <location>
        <begin position="25"/>
        <end position="298"/>
    </location>
</feature>
<proteinExistence type="predicted"/>
<feature type="domain" description="Aminotransferase class V" evidence="2">
    <location>
        <begin position="301"/>
        <end position="406"/>
    </location>
</feature>
<evidence type="ECO:0000313" key="3">
    <source>
        <dbReference type="EMBL" id="TDX33226.1"/>
    </source>
</evidence>
<dbReference type="Proteomes" id="UP000295484">
    <property type="component" value="Unassembled WGS sequence"/>
</dbReference>
<dbReference type="InterPro" id="IPR000192">
    <property type="entry name" value="Aminotrans_V_dom"/>
</dbReference>
<sequence>MTEPTDPLDMAFVQSQFPGLRDDWVFFDNAGGAQTARGAIERVTEFLTHRNVQIGGSYQVSLDAAEALMRGRRAAATLVNAARPEEIVFGPSTTVLMQTLAAAMRSQFRPGDEIVVTMADHESNIGPWMRLREFGVEVRVWPLDPETHELKLEDLAPLMSDRTRLVCVTHVSNILGHITPVARIARFVHDHGAQIVVDAVAYAPHRLIDVQGWDVDYYVFSLYKTYGPHTAIMYGKYDLLLRLDGLYHYFYGKDKVPGKLEPGNPNYELAYSTEGVVEYLAALGTRAGAAADASLRDRVAAGYAAIERHEARLTDRLLSWLNARNDCRVIGPARTGDAARVPTVSFRFDGLDSGAVTRAMDGYGIAIRHGDFHARRLVEALGETGDGGVLRVSMVHYNTLAEVDRLTAALAEIVQAAAA</sequence>
<dbReference type="InterPro" id="IPR015422">
    <property type="entry name" value="PyrdxlP-dep_Trfase_small"/>
</dbReference>
<organism evidence="3 4">
    <name type="scientific">Rhodovulum visakhapatnamense</name>
    <dbReference type="NCBI Taxonomy" id="364297"/>
    <lineage>
        <taxon>Bacteria</taxon>
        <taxon>Pseudomonadati</taxon>
        <taxon>Pseudomonadota</taxon>
        <taxon>Alphaproteobacteria</taxon>
        <taxon>Rhodobacterales</taxon>
        <taxon>Paracoccaceae</taxon>
        <taxon>Rhodovulum</taxon>
    </lineage>
</organism>
<dbReference type="InterPro" id="IPR015421">
    <property type="entry name" value="PyrdxlP-dep_Trfase_major"/>
</dbReference>
<dbReference type="InterPro" id="IPR011340">
    <property type="entry name" value="Cys_dSase-rel"/>
</dbReference>
<dbReference type="EMBL" id="SOEB01000002">
    <property type="protein sequence ID" value="TDX33226.1"/>
    <property type="molecule type" value="Genomic_DNA"/>
</dbReference>
<protein>
    <submittedName>
        <fullName evidence="3">Cysteine desulfurase family protein (TIGR01976 family)</fullName>
    </submittedName>
</protein>
<gene>
    <name evidence="3" type="ORF">EV657_102101</name>
</gene>
<comment type="caution">
    <text evidence="3">The sequence shown here is derived from an EMBL/GenBank/DDBJ whole genome shotgun (WGS) entry which is preliminary data.</text>
</comment>
<dbReference type="PANTHER" id="PTHR43586:SF21">
    <property type="entry name" value="PYRIDOXAL PHOSPHATE (PLP)-DEPENDENT ASPARTATE AMINOTRANSFERASE SUPERFAMILY"/>
    <property type="match status" value="1"/>
</dbReference>
<name>A0A4R8GA01_9RHOB</name>
<dbReference type="Gene3D" id="3.40.640.10">
    <property type="entry name" value="Type I PLP-dependent aspartate aminotransferase-like (Major domain)"/>
    <property type="match status" value="1"/>
</dbReference>
<evidence type="ECO:0000259" key="2">
    <source>
        <dbReference type="Pfam" id="PF00266"/>
    </source>
</evidence>
<dbReference type="RefSeq" id="WP_243837465.1">
    <property type="nucleotide sequence ID" value="NZ_SOEB01000002.1"/>
</dbReference>
<dbReference type="PANTHER" id="PTHR43586">
    <property type="entry name" value="CYSTEINE DESULFURASE"/>
    <property type="match status" value="1"/>
</dbReference>
<keyword evidence="1" id="KW-0663">Pyridoxal phosphate</keyword>
<dbReference type="AlphaFoldDB" id="A0A4R8GA01"/>
<dbReference type="NCBIfam" id="TIGR01976">
    <property type="entry name" value="am_tr_V_VC1184"/>
    <property type="match status" value="1"/>
</dbReference>
<dbReference type="SUPFAM" id="SSF53383">
    <property type="entry name" value="PLP-dependent transferases"/>
    <property type="match status" value="1"/>
</dbReference>
<dbReference type="Gene3D" id="3.90.1150.10">
    <property type="entry name" value="Aspartate Aminotransferase, domain 1"/>
    <property type="match status" value="1"/>
</dbReference>
<reference evidence="3 4" key="1">
    <citation type="submission" date="2019-03" db="EMBL/GenBank/DDBJ databases">
        <title>Genomic Encyclopedia of Type Strains, Phase IV (KMG-IV): sequencing the most valuable type-strain genomes for metagenomic binning, comparative biology and taxonomic classification.</title>
        <authorList>
            <person name="Goeker M."/>
        </authorList>
    </citation>
    <scope>NUCLEOTIDE SEQUENCE [LARGE SCALE GENOMIC DNA]</scope>
    <source>
        <strain evidence="3 4">JA181</strain>
    </source>
</reference>